<feature type="chain" id="PRO_5045049082" description="Lipoprotein" evidence="1">
    <location>
        <begin position="19"/>
        <end position="292"/>
    </location>
</feature>
<comment type="caution">
    <text evidence="2">The sequence shown here is derived from an EMBL/GenBank/DDBJ whole genome shotgun (WGS) entry which is preliminary data.</text>
</comment>
<evidence type="ECO:0000313" key="2">
    <source>
        <dbReference type="EMBL" id="MBC5620547.1"/>
    </source>
</evidence>
<gene>
    <name evidence="2" type="ORF">H8S64_05500</name>
</gene>
<dbReference type="RefSeq" id="WP_099292325.1">
    <property type="nucleotide sequence ID" value="NZ_JACOOH010000002.1"/>
</dbReference>
<protein>
    <recommendedName>
        <fullName evidence="4">Lipoprotein</fullName>
    </recommendedName>
</protein>
<dbReference type="EMBL" id="JACOOH010000002">
    <property type="protein sequence ID" value="MBC5620547.1"/>
    <property type="molecule type" value="Genomic_DNA"/>
</dbReference>
<name>A0ABR7CYF2_9BACT</name>
<evidence type="ECO:0000256" key="1">
    <source>
        <dbReference type="SAM" id="SignalP"/>
    </source>
</evidence>
<organism evidence="2 3">
    <name type="scientific">Butyricimonas hominis</name>
    <dbReference type="NCBI Taxonomy" id="2763032"/>
    <lineage>
        <taxon>Bacteria</taxon>
        <taxon>Pseudomonadati</taxon>
        <taxon>Bacteroidota</taxon>
        <taxon>Bacteroidia</taxon>
        <taxon>Bacteroidales</taxon>
        <taxon>Odoribacteraceae</taxon>
        <taxon>Butyricimonas</taxon>
    </lineage>
</organism>
<evidence type="ECO:0008006" key="4">
    <source>
        <dbReference type="Google" id="ProtNLM"/>
    </source>
</evidence>
<proteinExistence type="predicted"/>
<sequence length="292" mass="33775">MKKIYWLMFVALGMLACAEDSKLGEIPSLTQEYTLPQGNSPADDRIVDLHDKYGTFVLYEYIEADLKWLQVDVNNTWGDYEYTQPNPLYAGNVLDLLGECWFRFYPAEFHEKFMPYKIFLTSTLKYVSFTGAETMMNSRVVQTQMVVSHCSEEVKNMTQADKVAFKNDLQSKLWGSWLSKFDIPGEFYGVSNYYGKASSDPTNWNYARERGFVADSKGTEWSTQDPWPSSTLSESADLDAFLSGMRNRTSEEWAEDLTYPLVKKKYDILRNYFLEKFNFDIQRIGDANAVTE</sequence>
<keyword evidence="1" id="KW-0732">Signal</keyword>
<feature type="signal peptide" evidence="1">
    <location>
        <begin position="1"/>
        <end position="18"/>
    </location>
</feature>
<dbReference type="Gene3D" id="3.40.390.70">
    <property type="match status" value="1"/>
</dbReference>
<dbReference type="PROSITE" id="PS51257">
    <property type="entry name" value="PROKAR_LIPOPROTEIN"/>
    <property type="match status" value="1"/>
</dbReference>
<keyword evidence="3" id="KW-1185">Reference proteome</keyword>
<accession>A0ABR7CYF2</accession>
<dbReference type="Proteomes" id="UP000646484">
    <property type="component" value="Unassembled WGS sequence"/>
</dbReference>
<evidence type="ECO:0000313" key="3">
    <source>
        <dbReference type="Proteomes" id="UP000646484"/>
    </source>
</evidence>
<reference evidence="2 3" key="1">
    <citation type="submission" date="2020-08" db="EMBL/GenBank/DDBJ databases">
        <title>Genome public.</title>
        <authorList>
            <person name="Liu C."/>
            <person name="Sun Q."/>
        </authorList>
    </citation>
    <scope>NUCLEOTIDE SEQUENCE [LARGE SCALE GENOMIC DNA]</scope>
    <source>
        <strain evidence="2 3">NSJ-56</strain>
    </source>
</reference>